<comment type="caution">
    <text evidence="2">The sequence shown here is derived from an EMBL/GenBank/DDBJ whole genome shotgun (WGS) entry which is preliminary data.</text>
</comment>
<sequence>MGMEFDHDQPQPQPSRHEQDHGQGHDHTMAMVDDDPKADAAATFDFAPIDSDPLATSADAFLLALLPGLDAMSANPDLITPELDAAITHCATDFVNLYLAPSQNDQHGQSSAPAPPAYLGQLVDRINIHFIASPDKLFIDSKLNGQPKQVTRSPLQLIGTLFFCSFSCVSLPPLCSQTVPSSNPLVLCRFTS</sequence>
<keyword evidence="3" id="KW-1185">Reference proteome</keyword>
<evidence type="ECO:0000256" key="1">
    <source>
        <dbReference type="SAM" id="MobiDB-lite"/>
    </source>
</evidence>
<accession>A0A1Y2HW89</accession>
<proteinExistence type="predicted"/>
<evidence type="ECO:0000313" key="3">
    <source>
        <dbReference type="Proteomes" id="UP000193411"/>
    </source>
</evidence>
<dbReference type="EMBL" id="MCFL01000007">
    <property type="protein sequence ID" value="ORZ38877.1"/>
    <property type="molecule type" value="Genomic_DNA"/>
</dbReference>
<organism evidence="2 3">
    <name type="scientific">Catenaria anguillulae PL171</name>
    <dbReference type="NCBI Taxonomy" id="765915"/>
    <lineage>
        <taxon>Eukaryota</taxon>
        <taxon>Fungi</taxon>
        <taxon>Fungi incertae sedis</taxon>
        <taxon>Blastocladiomycota</taxon>
        <taxon>Blastocladiomycetes</taxon>
        <taxon>Blastocladiales</taxon>
        <taxon>Catenariaceae</taxon>
        <taxon>Catenaria</taxon>
    </lineage>
</organism>
<dbReference type="AlphaFoldDB" id="A0A1Y2HW89"/>
<gene>
    <name evidence="2" type="ORF">BCR44DRAFT_1283310</name>
</gene>
<name>A0A1Y2HW89_9FUNG</name>
<feature type="region of interest" description="Disordered" evidence="1">
    <location>
        <begin position="1"/>
        <end position="31"/>
    </location>
</feature>
<evidence type="ECO:0000313" key="2">
    <source>
        <dbReference type="EMBL" id="ORZ38877.1"/>
    </source>
</evidence>
<reference evidence="2 3" key="1">
    <citation type="submission" date="2016-07" db="EMBL/GenBank/DDBJ databases">
        <title>Pervasive Adenine N6-methylation of Active Genes in Fungi.</title>
        <authorList>
            <consortium name="DOE Joint Genome Institute"/>
            <person name="Mondo S.J."/>
            <person name="Dannebaum R.O."/>
            <person name="Kuo R.C."/>
            <person name="Labutti K."/>
            <person name="Haridas S."/>
            <person name="Kuo A."/>
            <person name="Salamov A."/>
            <person name="Ahrendt S.R."/>
            <person name="Lipzen A."/>
            <person name="Sullivan W."/>
            <person name="Andreopoulos W.B."/>
            <person name="Clum A."/>
            <person name="Lindquist E."/>
            <person name="Daum C."/>
            <person name="Ramamoorthy G.K."/>
            <person name="Gryganskyi A."/>
            <person name="Culley D."/>
            <person name="Magnuson J.K."/>
            <person name="James T.Y."/>
            <person name="O'Malley M.A."/>
            <person name="Stajich J.E."/>
            <person name="Spatafora J.W."/>
            <person name="Visel A."/>
            <person name="Grigoriev I.V."/>
        </authorList>
    </citation>
    <scope>NUCLEOTIDE SEQUENCE [LARGE SCALE GENOMIC DNA]</scope>
    <source>
        <strain evidence="2 3">PL171</strain>
    </source>
</reference>
<protein>
    <submittedName>
        <fullName evidence="2">Uncharacterized protein</fullName>
    </submittedName>
</protein>
<dbReference type="Proteomes" id="UP000193411">
    <property type="component" value="Unassembled WGS sequence"/>
</dbReference>